<evidence type="ECO:0000259" key="18">
    <source>
        <dbReference type="Pfam" id="PF06202"/>
    </source>
</evidence>
<dbReference type="OrthoDB" id="10248904at2759"/>
<dbReference type="InterPro" id="IPR029436">
    <property type="entry name" value="AGL_euk_N"/>
</dbReference>
<comment type="catalytic activity">
    <reaction evidence="1">
        <text>Transfers a segment of a (1-&gt;4)-alpha-D-glucan to a new position in an acceptor, which may be glucose or a (1-&gt;4)-alpha-D-glucan.</text>
        <dbReference type="EC" id="2.4.1.25"/>
    </reaction>
</comment>
<dbReference type="InterPro" id="IPR032788">
    <property type="entry name" value="AGL_central"/>
</dbReference>
<dbReference type="InterPro" id="IPR010401">
    <property type="entry name" value="AGL/Gdb1"/>
</dbReference>
<evidence type="ECO:0000259" key="19">
    <source>
        <dbReference type="Pfam" id="PF14699"/>
    </source>
</evidence>
<dbReference type="Pfam" id="PF14699">
    <property type="entry name" value="hGDE_N"/>
    <property type="match status" value="1"/>
</dbReference>
<dbReference type="Gene3D" id="1.50.10.10">
    <property type="match status" value="1"/>
</dbReference>
<evidence type="ECO:0000256" key="8">
    <source>
        <dbReference type="ARBA" id="ARBA00022490"/>
    </source>
</evidence>
<feature type="domain" description="Glycogen debranching enzyme C-terminal" evidence="18">
    <location>
        <begin position="1163"/>
        <end position="1619"/>
    </location>
</feature>
<dbReference type="InterPro" id="IPR008928">
    <property type="entry name" value="6-hairpin_glycosidase_sf"/>
</dbReference>
<evidence type="ECO:0000256" key="13">
    <source>
        <dbReference type="ARBA" id="ARBA00023268"/>
    </source>
</evidence>
<comment type="similarity">
    <text evidence="15">Belongs to the glycogen debranching enzyme family.</text>
</comment>
<keyword evidence="9" id="KW-0328">Glycosyltransferase</keyword>
<gene>
    <name evidence="22" type="ORF">D9615_003666</name>
</gene>
<dbReference type="EMBL" id="JAACJP010000006">
    <property type="protein sequence ID" value="KAF5383708.1"/>
    <property type="molecule type" value="Genomic_DNA"/>
</dbReference>
<dbReference type="Pfam" id="PF14702">
    <property type="entry name" value="hGDE_central"/>
    <property type="match status" value="1"/>
</dbReference>
<comment type="caution">
    <text evidence="22">The sequence shown here is derived from an EMBL/GenBank/DDBJ whole genome shotgun (WGS) entry which is preliminary data.</text>
</comment>
<dbReference type="EC" id="2.4.1.25" evidence="5"/>
<dbReference type="FunFam" id="1.50.10.10:FF:000039">
    <property type="entry name" value="Glycogen debranching enzyme Gdb1, putative"/>
    <property type="match status" value="1"/>
</dbReference>
<evidence type="ECO:0000256" key="3">
    <source>
        <dbReference type="ARBA" id="ARBA00003530"/>
    </source>
</evidence>
<dbReference type="InterPro" id="IPR017853">
    <property type="entry name" value="GH"/>
</dbReference>
<accession>A0A8H5M7H5</accession>
<protein>
    <recommendedName>
        <fullName evidence="7">Glycogen debranching enzyme</fullName>
        <ecNumber evidence="5">2.4.1.25</ecNumber>
        <ecNumber evidence="6">3.2.1.33</ecNumber>
    </recommendedName>
    <alternativeName>
        <fullName evidence="16">Glycogen debrancher</fullName>
    </alternativeName>
</protein>
<feature type="region of interest" description="Disordered" evidence="17">
    <location>
        <begin position="1"/>
        <end position="77"/>
    </location>
</feature>
<keyword evidence="8" id="KW-0963">Cytoplasm</keyword>
<evidence type="ECO:0000256" key="9">
    <source>
        <dbReference type="ARBA" id="ARBA00022676"/>
    </source>
</evidence>
<evidence type="ECO:0000256" key="7">
    <source>
        <dbReference type="ARBA" id="ARBA00020723"/>
    </source>
</evidence>
<evidence type="ECO:0000256" key="16">
    <source>
        <dbReference type="ARBA" id="ARBA00031477"/>
    </source>
</evidence>
<feature type="compositionally biased region" description="Low complexity" evidence="17">
    <location>
        <begin position="43"/>
        <end position="66"/>
    </location>
</feature>
<dbReference type="SUPFAM" id="SSF48208">
    <property type="entry name" value="Six-hairpin glycosidases"/>
    <property type="match status" value="1"/>
</dbReference>
<dbReference type="Gene3D" id="3.20.20.80">
    <property type="entry name" value="Glycosidases"/>
    <property type="match status" value="2"/>
</dbReference>
<comment type="function">
    <text evidence="3">Multifunctional enzyme acting as 1,4-alpha-D-glucan:1,4-alpha-D-glucan 4-alpha-D-glycosyltransferase and amylo-1,6-glucosidase in glycogen degradation.</text>
</comment>
<evidence type="ECO:0000259" key="21">
    <source>
        <dbReference type="Pfam" id="PF14702"/>
    </source>
</evidence>
<evidence type="ECO:0000256" key="5">
    <source>
        <dbReference type="ARBA" id="ARBA00012560"/>
    </source>
</evidence>
<dbReference type="InterPro" id="IPR032790">
    <property type="entry name" value="GDE_C"/>
</dbReference>
<dbReference type="CDD" id="cd11327">
    <property type="entry name" value="AmyAc_Glg_debranch_2"/>
    <property type="match status" value="1"/>
</dbReference>
<organism evidence="22 23">
    <name type="scientific">Tricholomella constricta</name>
    <dbReference type="NCBI Taxonomy" id="117010"/>
    <lineage>
        <taxon>Eukaryota</taxon>
        <taxon>Fungi</taxon>
        <taxon>Dikarya</taxon>
        <taxon>Basidiomycota</taxon>
        <taxon>Agaricomycotina</taxon>
        <taxon>Agaricomycetes</taxon>
        <taxon>Agaricomycetidae</taxon>
        <taxon>Agaricales</taxon>
        <taxon>Tricholomatineae</taxon>
        <taxon>Lyophyllaceae</taxon>
        <taxon>Tricholomella</taxon>
    </lineage>
</organism>
<evidence type="ECO:0000256" key="15">
    <source>
        <dbReference type="ARBA" id="ARBA00025780"/>
    </source>
</evidence>
<reference evidence="22 23" key="1">
    <citation type="journal article" date="2020" name="ISME J.">
        <title>Uncovering the hidden diversity of litter-decomposition mechanisms in mushroom-forming fungi.</title>
        <authorList>
            <person name="Floudas D."/>
            <person name="Bentzer J."/>
            <person name="Ahren D."/>
            <person name="Johansson T."/>
            <person name="Persson P."/>
            <person name="Tunlid A."/>
        </authorList>
    </citation>
    <scope>NUCLEOTIDE SEQUENCE [LARGE SCALE GENOMIC DNA]</scope>
    <source>
        <strain evidence="22 23">CBS 661.87</strain>
    </source>
</reference>
<feature type="domain" description="Glycogen debranching enzyme glucanotransferase" evidence="20">
    <location>
        <begin position="235"/>
        <end position="658"/>
    </location>
</feature>
<evidence type="ECO:0000256" key="4">
    <source>
        <dbReference type="ARBA" id="ARBA00004496"/>
    </source>
</evidence>
<evidence type="ECO:0000256" key="10">
    <source>
        <dbReference type="ARBA" id="ARBA00022679"/>
    </source>
</evidence>
<evidence type="ECO:0000256" key="6">
    <source>
        <dbReference type="ARBA" id="ARBA00012778"/>
    </source>
</evidence>
<comment type="catalytic activity">
    <reaction evidence="2">
        <text>Hydrolysis of (1-&gt;6)-alpha-D-glucosidic branch linkages in glycogen phosphorylase limit dextrin.</text>
        <dbReference type="EC" id="3.2.1.33"/>
    </reaction>
</comment>
<name>A0A8H5M7H5_9AGAR</name>
<evidence type="ECO:0000256" key="1">
    <source>
        <dbReference type="ARBA" id="ARBA00000439"/>
    </source>
</evidence>
<dbReference type="InterPro" id="IPR032792">
    <property type="entry name" value="AGL_glucanoTrfase"/>
</dbReference>
<keyword evidence="23" id="KW-1185">Reference proteome</keyword>
<feature type="domain" description="Glycogen debranching enzyme central" evidence="21">
    <location>
        <begin position="815"/>
        <end position="1073"/>
    </location>
</feature>
<evidence type="ECO:0000256" key="2">
    <source>
        <dbReference type="ARBA" id="ARBA00000927"/>
    </source>
</evidence>
<keyword evidence="12" id="KW-0320">Glycogen biosynthesis</keyword>
<dbReference type="GO" id="GO:0004135">
    <property type="term" value="F:amylo-alpha-1,6-glucosidase activity"/>
    <property type="evidence" value="ECO:0007669"/>
    <property type="project" value="UniProtKB-EC"/>
</dbReference>
<feature type="compositionally biased region" description="Low complexity" evidence="17">
    <location>
        <begin position="14"/>
        <end position="23"/>
    </location>
</feature>
<evidence type="ECO:0000256" key="17">
    <source>
        <dbReference type="SAM" id="MobiDB-lite"/>
    </source>
</evidence>
<dbReference type="Pfam" id="PF14701">
    <property type="entry name" value="hDGE_amylase"/>
    <property type="match status" value="1"/>
</dbReference>
<dbReference type="SUPFAM" id="SSF51445">
    <property type="entry name" value="(Trans)glycosidases"/>
    <property type="match status" value="1"/>
</dbReference>
<dbReference type="Proteomes" id="UP000565441">
    <property type="component" value="Unassembled WGS sequence"/>
</dbReference>
<dbReference type="EC" id="3.2.1.33" evidence="6"/>
<keyword evidence="11" id="KW-0378">Hydrolase</keyword>
<dbReference type="PANTHER" id="PTHR10569:SF2">
    <property type="entry name" value="GLYCOGEN DEBRANCHING ENZYME"/>
    <property type="match status" value="1"/>
</dbReference>
<keyword evidence="14" id="KW-0326">Glycosidase</keyword>
<dbReference type="Pfam" id="PF06202">
    <property type="entry name" value="GDE_C"/>
    <property type="match status" value="1"/>
</dbReference>
<proteinExistence type="inferred from homology"/>
<evidence type="ECO:0000256" key="14">
    <source>
        <dbReference type="ARBA" id="ARBA00023295"/>
    </source>
</evidence>
<evidence type="ECO:0000259" key="20">
    <source>
        <dbReference type="Pfam" id="PF14701"/>
    </source>
</evidence>
<evidence type="ECO:0000256" key="12">
    <source>
        <dbReference type="ARBA" id="ARBA00023056"/>
    </source>
</evidence>
<evidence type="ECO:0000256" key="11">
    <source>
        <dbReference type="ARBA" id="ARBA00022801"/>
    </source>
</evidence>
<keyword evidence="10" id="KW-0808">Transferase</keyword>
<evidence type="ECO:0000313" key="22">
    <source>
        <dbReference type="EMBL" id="KAF5383708.1"/>
    </source>
</evidence>
<dbReference type="PANTHER" id="PTHR10569">
    <property type="entry name" value="GLYCOGEN DEBRANCHING ENZYME"/>
    <property type="match status" value="1"/>
</dbReference>
<dbReference type="GO" id="GO:0004134">
    <property type="term" value="F:4-alpha-glucanotransferase activity"/>
    <property type="evidence" value="ECO:0007669"/>
    <property type="project" value="UniProtKB-EC"/>
</dbReference>
<comment type="subcellular location">
    <subcellularLocation>
        <location evidence="4">Cytoplasm</location>
    </subcellularLocation>
</comment>
<evidence type="ECO:0000313" key="23">
    <source>
        <dbReference type="Proteomes" id="UP000565441"/>
    </source>
</evidence>
<dbReference type="GO" id="GO:0005980">
    <property type="term" value="P:glycogen catabolic process"/>
    <property type="evidence" value="ECO:0007669"/>
    <property type="project" value="InterPro"/>
</dbReference>
<sequence length="1632" mass="181423">MNSPWTRLEPVPPSSHILPSSLSTMAKPRNTFKQKQKPSVLIPKPSKSTSSSTVSSNPTTPVTPKTPADEGLDFFQSQSRPGEAPIRVYELHLDTDGGPHKDRSYIRLPPAYVPYILRVSIDAGTPAARNGVFKTNFPLDGGAFGRDRFAERRLPTDYSRPIQVDLPISHAGAFVYWVEYDGDSFSERIKGRKGYFNIDPVLKTKARTSILDPQTLKPLSPSNSGAIIIKDDHVNLPLNGLAILTVVSKWMGPINVWRNHFEEASQRGYTMLHWTPLQERGESGSPYSLRNQLRYDPGISADPAKVEQILKVAKEEYGLLALTDIVLNHTAHDSPWLIEHPEAGFSPANSPHLTPALELDTAIIDFSGSLATRGLPAVINSEADIDTLINAFSAVLQGLNLWQYYVLDPNHEKKSVKDALASGNFESWSGPDLKGKTVVEFAEIVKCQGNIEGLGTLSSRFCVRTKTGDAAGLIKAAFADISDHDALADAWATVVDVLNVPLYEQWKEDSRVAIENIRNRVKYTRLDAHGPKLGEITKSNPIVEPYFTRLALPPKADPLVYSLANNGWIWDADPLQNFALLPSKAYLRREVIVWGDCVKLRYGSSPAANPWLWAHMTSYVTSLARTFDGFRIDNCHSTPLEVGTIMLDAARVVRPDLYVCAELFTGSEEMDLVFVRELGVNSLIRESGNAPDPKELSRLIYRHGVGKPIGSMDGACMTSVEELPSPIGKGPVRTCIVSPLNGALPHALFYDLTHDNESPLDKRSAEDALSTAALVAFSYSALGSVKGFDDLYPKLLDLVNEKRLYEVTGLGEDSGIARAKRVLNNLHLEMALGEFEEGHVHQENDYIIVHRVQPTTQKGYLLVAHTAFSKGSKDRGSSEYFSQSANPDLTSSVEVDPIKLRRTRAKFILGTSIDITSHEVSNDAKFLRGLLSKLVEMAPVVVPQGLDHEGPYSEVVVPEYFPPGSIMLFETQLQEYDASLDTFCSQGAQEAFSNLDLVDLNVILYRADGEERDATDSKFGVYDVPGLGKMVYCGLEGWMHPLRRIMRYNDLGHPLCAHLREGTWALDYVVQRMTHQVEIFPNLAKPAQWLKERFDRVAKSVPSFMRPKYFALVISEAYKAARRAVIEQCSEFVVSGHSFTHDLALCAVQMHGLVKSASLDPGVATPSLAAGLPHFAAGWARCWGRDVFISLRGLFLTTGNFEGAKKHILAFASTLKHGLIPNLLDSVRNPRYNSRDSPWWMLQNIQDYVTSAPGGLSILTEPVMRRFPKDDTWVTWDDPRAYAYSSTVAEIIQEVLQRHAKGIRFREYNAGANLDMQMKDEGFNIDIRVDWETGFILGGNEHNCGTWMDKMGESQKAGTKGVPGTPRDGAPVEITGLLKSTLRWLDGLSATGKFPFRGVYAIVNGREKLVTYKEWAGLIQASFEKCYYVPLDPSEDTSFKVNTTFVNRRGIYKDVYGSGSGREWSDYQLRPNFPIAMTVAPEMFDKTRAMGALKLADEVLRAPLGMKTLDPIDLQYRPIYDNSNDSSDASVAKGLNYHNGPEWGWPLGYFLRAYLHFATVAGTKEDERKALYHLHRILLEPRRHIQSDAWAGIPELTNANGEYCSDSCNTQAWSASTLLDFLEIVHKYHSAL</sequence>
<dbReference type="GO" id="GO:0005737">
    <property type="term" value="C:cytoplasm"/>
    <property type="evidence" value="ECO:0007669"/>
    <property type="project" value="UniProtKB-SubCell"/>
</dbReference>
<keyword evidence="13" id="KW-0511">Multifunctional enzyme</keyword>
<feature type="domain" description="Eukaryotic glycogen debranching enzyme N-terminal" evidence="19">
    <location>
        <begin position="117"/>
        <end position="204"/>
    </location>
</feature>
<dbReference type="GO" id="GO:0005978">
    <property type="term" value="P:glycogen biosynthetic process"/>
    <property type="evidence" value="ECO:0007669"/>
    <property type="project" value="UniProtKB-KW"/>
</dbReference>
<dbReference type="InterPro" id="IPR012341">
    <property type="entry name" value="6hp_glycosidase-like_sf"/>
</dbReference>